<keyword evidence="3" id="KW-1185">Reference proteome</keyword>
<reference evidence="2" key="2">
    <citation type="submission" date="2022-06" db="UniProtKB">
        <authorList>
            <consortium name="EnsemblMetazoa"/>
        </authorList>
    </citation>
    <scope>IDENTIFICATION</scope>
    <source>
        <strain evidence="2">DF5081</strain>
    </source>
</reference>
<sequence length="79" mass="8799">MCADECLCLVHLSAGHTTATKQKKMMMARTPPGSRSQKVRRSREGTDERTNERSKAKRHALLLGKRALRVHQGVGNEEG</sequence>
<proteinExistence type="predicted"/>
<feature type="compositionally biased region" description="Basic and acidic residues" evidence="1">
    <location>
        <begin position="42"/>
        <end position="54"/>
    </location>
</feature>
<name>A0A8R1EG23_CAEJA</name>
<dbReference type="AlphaFoldDB" id="A0A8R1EG23"/>
<evidence type="ECO:0000313" key="3">
    <source>
        <dbReference type="Proteomes" id="UP000005237"/>
    </source>
</evidence>
<reference evidence="3" key="1">
    <citation type="submission" date="2010-08" db="EMBL/GenBank/DDBJ databases">
        <authorList>
            <consortium name="Caenorhabditis japonica Sequencing Consortium"/>
            <person name="Wilson R.K."/>
        </authorList>
    </citation>
    <scope>NUCLEOTIDE SEQUENCE [LARGE SCALE GENOMIC DNA]</scope>
    <source>
        <strain evidence="3">DF5081</strain>
    </source>
</reference>
<evidence type="ECO:0000313" key="2">
    <source>
        <dbReference type="EnsemblMetazoa" id="CJA34312.1"/>
    </source>
</evidence>
<protein>
    <submittedName>
        <fullName evidence="2">Uncharacterized protein</fullName>
    </submittedName>
</protein>
<organism evidence="2 3">
    <name type="scientific">Caenorhabditis japonica</name>
    <dbReference type="NCBI Taxonomy" id="281687"/>
    <lineage>
        <taxon>Eukaryota</taxon>
        <taxon>Metazoa</taxon>
        <taxon>Ecdysozoa</taxon>
        <taxon>Nematoda</taxon>
        <taxon>Chromadorea</taxon>
        <taxon>Rhabditida</taxon>
        <taxon>Rhabditina</taxon>
        <taxon>Rhabditomorpha</taxon>
        <taxon>Rhabditoidea</taxon>
        <taxon>Rhabditidae</taxon>
        <taxon>Peloderinae</taxon>
        <taxon>Caenorhabditis</taxon>
    </lineage>
</organism>
<dbReference type="Proteomes" id="UP000005237">
    <property type="component" value="Unassembled WGS sequence"/>
</dbReference>
<accession>A0A8R1EG23</accession>
<evidence type="ECO:0000256" key="1">
    <source>
        <dbReference type="SAM" id="MobiDB-lite"/>
    </source>
</evidence>
<feature type="region of interest" description="Disordered" evidence="1">
    <location>
        <begin position="17"/>
        <end position="57"/>
    </location>
</feature>
<dbReference type="EnsemblMetazoa" id="CJA34312.1">
    <property type="protein sequence ID" value="CJA34312.1"/>
    <property type="gene ID" value="WBGene00210159"/>
</dbReference>